<keyword evidence="6" id="KW-0573">Peptidoglycan synthesis</keyword>
<sequence length="391" mass="42366">MAKRSVLLLLLSVALLTGLGITMLASTSFFTKEGGGEDYVTLWRQGVWVGVSLFGCVVMATVDYNVWFRWRWWLLGGAAFGLLLCYEWHLAQMLGYKPVIAARVNGAARWIGVGSTRLQPSEFAKLALIIAMAGWFATHENLERTVKYGLLLPGLILGLIVGLIGGEVDLGNASVSAAVGAGIMFVAGTRFRYLGIIIGGALAALAAGIKLAPNRFERVMIIFDLEKHKEGLGLQQWISQLAFGSGGLDGRGLGEGRMKLSYLPEAHTDFIFPMVGEELGFWGVSATVLCFILLTFSGMCIASYAPNRFGKLLGFGLTFLLSLEALLNMGVTTALLPNKGLPLPFVSYGGSSLLAAMMAVGVLINIHRQGVHLTWDQLPVIRRKRRWTPQL</sequence>
<dbReference type="RefSeq" id="WP_139373157.1">
    <property type="nucleotide sequence ID" value="NZ_FUYE01000005.1"/>
</dbReference>
<evidence type="ECO:0000313" key="18">
    <source>
        <dbReference type="Proteomes" id="UP000190774"/>
    </source>
</evidence>
<keyword evidence="2" id="KW-0328">Glycosyltransferase</keyword>
<proteinExistence type="inferred from homology"/>
<comment type="subcellular location">
    <subcellularLocation>
        <location evidence="1">Membrane</location>
        <topology evidence="1">Multi-pass membrane protein</topology>
    </subcellularLocation>
</comment>
<dbReference type="GO" id="GO:0015648">
    <property type="term" value="F:lipid-linked peptidoglycan transporter activity"/>
    <property type="evidence" value="ECO:0007669"/>
    <property type="project" value="TreeGrafter"/>
</dbReference>
<dbReference type="Proteomes" id="UP000190774">
    <property type="component" value="Unassembled WGS sequence"/>
</dbReference>
<organism evidence="17 18">
    <name type="scientific">Prosthecobacter debontii</name>
    <dbReference type="NCBI Taxonomy" id="48467"/>
    <lineage>
        <taxon>Bacteria</taxon>
        <taxon>Pseudomonadati</taxon>
        <taxon>Verrucomicrobiota</taxon>
        <taxon>Verrucomicrobiia</taxon>
        <taxon>Verrucomicrobiales</taxon>
        <taxon>Verrucomicrobiaceae</taxon>
        <taxon>Prosthecobacter</taxon>
    </lineage>
</organism>
<keyword evidence="17" id="KW-0132">Cell division</keyword>
<evidence type="ECO:0000256" key="16">
    <source>
        <dbReference type="SAM" id="Phobius"/>
    </source>
</evidence>
<evidence type="ECO:0000256" key="7">
    <source>
        <dbReference type="ARBA" id="ARBA00022989"/>
    </source>
</evidence>
<evidence type="ECO:0000256" key="9">
    <source>
        <dbReference type="ARBA" id="ARBA00032370"/>
    </source>
</evidence>
<dbReference type="STRING" id="48467.SAMN02745166_01895"/>
<dbReference type="GO" id="GO:0032153">
    <property type="term" value="C:cell division site"/>
    <property type="evidence" value="ECO:0007669"/>
    <property type="project" value="TreeGrafter"/>
</dbReference>
<comment type="catalytic activity">
    <reaction evidence="15">
        <text>[GlcNAc-(1-&gt;4)-Mur2Ac(oyl-L-Ala-gamma-D-Glu-L-Lys-D-Ala-D-Ala)](n)-di-trans,octa-cis-undecaprenyl diphosphate + beta-D-GlcNAc-(1-&gt;4)-Mur2Ac(oyl-L-Ala-gamma-D-Glu-L-Lys-D-Ala-D-Ala)-di-trans,octa-cis-undecaprenyl diphosphate = [GlcNAc-(1-&gt;4)-Mur2Ac(oyl-L-Ala-gamma-D-Glu-L-Lys-D-Ala-D-Ala)](n+1)-di-trans,octa-cis-undecaprenyl diphosphate + di-trans,octa-cis-undecaprenyl diphosphate + H(+)</text>
        <dbReference type="Rhea" id="RHEA:23708"/>
        <dbReference type="Rhea" id="RHEA-COMP:9602"/>
        <dbReference type="Rhea" id="RHEA-COMP:9603"/>
        <dbReference type="ChEBI" id="CHEBI:15378"/>
        <dbReference type="ChEBI" id="CHEBI:58405"/>
        <dbReference type="ChEBI" id="CHEBI:60033"/>
        <dbReference type="ChEBI" id="CHEBI:78435"/>
        <dbReference type="EC" id="2.4.99.28"/>
    </reaction>
</comment>
<dbReference type="InterPro" id="IPR001182">
    <property type="entry name" value="FtsW/RodA"/>
</dbReference>
<feature type="transmembrane region" description="Helical" evidence="16">
    <location>
        <begin position="348"/>
        <end position="366"/>
    </location>
</feature>
<gene>
    <name evidence="17" type="ORF">SAMN02745166_01895</name>
</gene>
<keyword evidence="18" id="KW-1185">Reference proteome</keyword>
<dbReference type="Pfam" id="PF01098">
    <property type="entry name" value="FTSW_RODA_SPOVE"/>
    <property type="match status" value="1"/>
</dbReference>
<feature type="transmembrane region" description="Helical" evidence="16">
    <location>
        <begin position="194"/>
        <end position="212"/>
    </location>
</feature>
<keyword evidence="3" id="KW-0808">Transferase</keyword>
<keyword evidence="7 16" id="KW-1133">Transmembrane helix</keyword>
<evidence type="ECO:0000256" key="8">
    <source>
        <dbReference type="ARBA" id="ARBA00023136"/>
    </source>
</evidence>
<accession>A0A1T4XTP6</accession>
<evidence type="ECO:0000256" key="15">
    <source>
        <dbReference type="ARBA" id="ARBA00049902"/>
    </source>
</evidence>
<feature type="transmembrane region" description="Helical" evidence="16">
    <location>
        <begin position="145"/>
        <end position="164"/>
    </location>
</feature>
<protein>
    <recommendedName>
        <fullName evidence="12">Probable peptidoglycan glycosyltransferase FtsW</fullName>
        <ecNumber evidence="14">2.4.99.28</ecNumber>
    </recommendedName>
    <alternativeName>
        <fullName evidence="13">Cell division protein FtsW</fullName>
    </alternativeName>
    <alternativeName>
        <fullName evidence="10">Cell wall polymerase</fullName>
    </alternativeName>
    <alternativeName>
        <fullName evidence="9">Peptidoglycan polymerase</fullName>
    </alternativeName>
</protein>
<evidence type="ECO:0000256" key="5">
    <source>
        <dbReference type="ARBA" id="ARBA00022960"/>
    </source>
</evidence>
<evidence type="ECO:0000256" key="11">
    <source>
        <dbReference type="ARBA" id="ARBA00038053"/>
    </source>
</evidence>
<feature type="transmembrane region" description="Helical" evidence="16">
    <location>
        <begin position="279"/>
        <end position="305"/>
    </location>
</feature>
<evidence type="ECO:0000256" key="14">
    <source>
        <dbReference type="ARBA" id="ARBA00044770"/>
    </source>
</evidence>
<feature type="transmembrane region" description="Helical" evidence="16">
    <location>
        <begin position="42"/>
        <end position="60"/>
    </location>
</feature>
<evidence type="ECO:0000256" key="13">
    <source>
        <dbReference type="ARBA" id="ARBA00041418"/>
    </source>
</evidence>
<keyword evidence="5" id="KW-0133">Cell shape</keyword>
<keyword evidence="17" id="KW-0131">Cell cycle</keyword>
<evidence type="ECO:0000256" key="6">
    <source>
        <dbReference type="ARBA" id="ARBA00022984"/>
    </source>
</evidence>
<evidence type="ECO:0000256" key="10">
    <source>
        <dbReference type="ARBA" id="ARBA00033270"/>
    </source>
</evidence>
<keyword evidence="8 16" id="KW-0472">Membrane</keyword>
<evidence type="ECO:0000313" key="17">
    <source>
        <dbReference type="EMBL" id="SKA92421.1"/>
    </source>
</evidence>
<dbReference type="GO" id="GO:0008955">
    <property type="term" value="F:peptidoglycan glycosyltransferase activity"/>
    <property type="evidence" value="ECO:0007669"/>
    <property type="project" value="UniProtKB-EC"/>
</dbReference>
<dbReference type="GO" id="GO:0009252">
    <property type="term" value="P:peptidoglycan biosynthetic process"/>
    <property type="evidence" value="ECO:0007669"/>
    <property type="project" value="UniProtKB-KW"/>
</dbReference>
<comment type="similarity">
    <text evidence="11">Belongs to the SEDS family. FtsW subfamily.</text>
</comment>
<evidence type="ECO:0000256" key="4">
    <source>
        <dbReference type="ARBA" id="ARBA00022692"/>
    </source>
</evidence>
<dbReference type="GO" id="GO:0005886">
    <property type="term" value="C:plasma membrane"/>
    <property type="evidence" value="ECO:0007669"/>
    <property type="project" value="TreeGrafter"/>
</dbReference>
<evidence type="ECO:0000256" key="3">
    <source>
        <dbReference type="ARBA" id="ARBA00022679"/>
    </source>
</evidence>
<name>A0A1T4XTP6_9BACT</name>
<dbReference type="AlphaFoldDB" id="A0A1T4XTP6"/>
<dbReference type="EC" id="2.4.99.28" evidence="14"/>
<feature type="transmembrane region" description="Helical" evidence="16">
    <location>
        <begin position="72"/>
        <end position="89"/>
    </location>
</feature>
<dbReference type="OrthoDB" id="9812661at2"/>
<feature type="transmembrane region" description="Helical" evidence="16">
    <location>
        <begin position="312"/>
        <end position="336"/>
    </location>
</feature>
<dbReference type="GO" id="GO:0051301">
    <property type="term" value="P:cell division"/>
    <property type="evidence" value="ECO:0007669"/>
    <property type="project" value="UniProtKB-KW"/>
</dbReference>
<evidence type="ECO:0000256" key="2">
    <source>
        <dbReference type="ARBA" id="ARBA00022676"/>
    </source>
</evidence>
<dbReference type="EMBL" id="FUYE01000005">
    <property type="protein sequence ID" value="SKA92421.1"/>
    <property type="molecule type" value="Genomic_DNA"/>
</dbReference>
<dbReference type="PANTHER" id="PTHR30474">
    <property type="entry name" value="CELL CYCLE PROTEIN"/>
    <property type="match status" value="1"/>
</dbReference>
<evidence type="ECO:0000256" key="12">
    <source>
        <dbReference type="ARBA" id="ARBA00041185"/>
    </source>
</evidence>
<evidence type="ECO:0000256" key="1">
    <source>
        <dbReference type="ARBA" id="ARBA00004141"/>
    </source>
</evidence>
<dbReference type="PANTHER" id="PTHR30474:SF2">
    <property type="entry name" value="PEPTIDOGLYCAN GLYCOSYLTRANSFERASE FTSW-RELATED"/>
    <property type="match status" value="1"/>
</dbReference>
<reference evidence="18" key="1">
    <citation type="submission" date="2017-02" db="EMBL/GenBank/DDBJ databases">
        <authorList>
            <person name="Varghese N."/>
            <person name="Submissions S."/>
        </authorList>
    </citation>
    <scope>NUCLEOTIDE SEQUENCE [LARGE SCALE GENOMIC DNA]</scope>
    <source>
        <strain evidence="18">ATCC 700200</strain>
    </source>
</reference>
<keyword evidence="4 16" id="KW-0812">Transmembrane</keyword>
<dbReference type="GO" id="GO:0008360">
    <property type="term" value="P:regulation of cell shape"/>
    <property type="evidence" value="ECO:0007669"/>
    <property type="project" value="UniProtKB-KW"/>
</dbReference>